<comment type="subcellular location">
    <subcellularLocation>
        <location evidence="1">Cell outer membrane</location>
    </subcellularLocation>
</comment>
<dbReference type="Proteomes" id="UP000217935">
    <property type="component" value="Chromosome"/>
</dbReference>
<evidence type="ECO:0000313" key="6">
    <source>
        <dbReference type="Proteomes" id="UP000217935"/>
    </source>
</evidence>
<evidence type="ECO:0000256" key="3">
    <source>
        <dbReference type="ARBA" id="ARBA00023237"/>
    </source>
</evidence>
<keyword evidence="3" id="KW-0998">Cell outer membrane</keyword>
<dbReference type="InterPro" id="IPR036942">
    <property type="entry name" value="Beta-barrel_TonB_sf"/>
</dbReference>
<dbReference type="KEGG" id="ceh:CEW89_17825"/>
<sequence length="866" mass="96139">MRFTSLSLRRRAVLMGTSALLLSAPAAFAQEATVLDPILIEGAEGQIQAIEGSDEGVGATALDADAIAIRGDGSGDANTALTTLPQVQGATADINDAGSNIDDVLDLKPVELSISGATLSENSILLNGVGIDSVTGNTSPTTATDLNRENDMPNMYSFYGMHTQNQFIPSSMLDSAEVLSSNISAQYGGFQGGVVKYELNAPTPERAEGSVTLNYSSSDWTDYKIGTEDGENPEDQPEPTWTKLEYAFDVNQPLGDRSALRFGFSRRSAEGSKAMNTQYVEDTVDSDSRSDFYTLSYLHDFLNGDRLTLSGQYTDYNQDWDSNFAEDFHLDVTKQSLSLDAKYEKELGTLSFAGVDLRDTKLTLRAIRQDNKNANENDATEFYYWYGSYRNGYYSDAFEDWCIADETGTTSVSCLTGGLGSTDYSDTQNRIEARFEGDIWNGKFLLGGAMKQISANRTGSGFTYYSTTTRMSDSYAFDAFTCPAGDAACYEDAYFNRRIIQEAYDIDIDVFAADTFAELEQSWGDVTLRAGLRADYNDVLDNLDIAPRLMATWKPSGEFSLTLGANRYYSDSYMSYAIHDALPRGLNQTRSHDSATGEVEDTWETQIDLGGYYYTQGNLDTPYTDEIALTALFRDRWTGGTWRLNGTYREGKDQFAASEDSSSRDQTLTNDGWTEYKSVSLEYENNWEINHGALDSLGIYISGVMEDSATSANSYFAEEVGSTSFYYYDGKSYTYGEFERMRNNLDIPLRTTLELRSSWHDERLKLGLGANVVFGYNGVRYTGEDDDFVNDSYGEVEHYIYEDYSYKTTATAFLTAKLRLAEVQGKTVDLNMKLSNLFNDTGNEVASDDNPWLEGRSLYLGTSLTW</sequence>
<evidence type="ECO:0000256" key="1">
    <source>
        <dbReference type="ARBA" id="ARBA00004442"/>
    </source>
</evidence>
<dbReference type="EMBL" id="CP022196">
    <property type="protein sequence ID" value="ATG49269.1"/>
    <property type="molecule type" value="Genomic_DNA"/>
</dbReference>
<dbReference type="SUPFAM" id="SSF56935">
    <property type="entry name" value="Porins"/>
    <property type="match status" value="1"/>
</dbReference>
<dbReference type="STRING" id="1758178.GCA_001550095_03084"/>
<gene>
    <name evidence="5" type="ORF">CEW89_17825</name>
</gene>
<dbReference type="RefSeq" id="WP_096806813.1">
    <property type="nucleotide sequence ID" value="NZ_CP022196.1"/>
</dbReference>
<evidence type="ECO:0000256" key="4">
    <source>
        <dbReference type="SAM" id="SignalP"/>
    </source>
</evidence>
<accession>A0A291GFW0</accession>
<organism evidence="5 6">
    <name type="scientific">Celeribacter ethanolicus</name>
    <dbReference type="NCBI Taxonomy" id="1758178"/>
    <lineage>
        <taxon>Bacteria</taxon>
        <taxon>Pseudomonadati</taxon>
        <taxon>Pseudomonadota</taxon>
        <taxon>Alphaproteobacteria</taxon>
        <taxon>Rhodobacterales</taxon>
        <taxon>Roseobacteraceae</taxon>
        <taxon>Celeribacter</taxon>
    </lineage>
</organism>
<dbReference type="AlphaFoldDB" id="A0A291GFW0"/>
<proteinExistence type="predicted"/>
<keyword evidence="6" id="KW-1185">Reference proteome</keyword>
<feature type="chain" id="PRO_5012064224" evidence="4">
    <location>
        <begin position="30"/>
        <end position="866"/>
    </location>
</feature>
<dbReference type="Gene3D" id="2.170.130.10">
    <property type="entry name" value="TonB-dependent receptor, plug domain"/>
    <property type="match status" value="1"/>
</dbReference>
<dbReference type="GO" id="GO:0009279">
    <property type="term" value="C:cell outer membrane"/>
    <property type="evidence" value="ECO:0007669"/>
    <property type="project" value="UniProtKB-SubCell"/>
</dbReference>
<evidence type="ECO:0000313" key="5">
    <source>
        <dbReference type="EMBL" id="ATG49269.1"/>
    </source>
</evidence>
<keyword evidence="2" id="KW-0472">Membrane</keyword>
<dbReference type="Gene3D" id="2.40.170.20">
    <property type="entry name" value="TonB-dependent receptor, beta-barrel domain"/>
    <property type="match status" value="1"/>
</dbReference>
<evidence type="ECO:0000256" key="2">
    <source>
        <dbReference type="ARBA" id="ARBA00023136"/>
    </source>
</evidence>
<keyword evidence="4" id="KW-0732">Signal</keyword>
<reference evidence="5 6" key="1">
    <citation type="submission" date="2017-06" db="EMBL/GenBank/DDBJ databases">
        <title>Celeribacter sp. TSPH2 complete genome sequence.</title>
        <authorList>
            <person name="Woo J.-H."/>
            <person name="Kim H.-S."/>
        </authorList>
    </citation>
    <scope>NUCLEOTIDE SEQUENCE [LARGE SCALE GENOMIC DNA]</scope>
    <source>
        <strain evidence="5 6">TSPH2</strain>
    </source>
</reference>
<name>A0A291GFW0_9RHOB</name>
<dbReference type="OrthoDB" id="9796221at2"/>
<dbReference type="InterPro" id="IPR037066">
    <property type="entry name" value="Plug_dom_sf"/>
</dbReference>
<protein>
    <submittedName>
        <fullName evidence="5">Uncharacterized protein</fullName>
    </submittedName>
</protein>
<feature type="signal peptide" evidence="4">
    <location>
        <begin position="1"/>
        <end position="29"/>
    </location>
</feature>